<dbReference type="EMBL" id="BDSP01000184">
    <property type="protein sequence ID" value="GAX22587.1"/>
    <property type="molecule type" value="Genomic_DNA"/>
</dbReference>
<dbReference type="OrthoDB" id="55776at2759"/>
<evidence type="ECO:0000313" key="2">
    <source>
        <dbReference type="EMBL" id="GAX22587.1"/>
    </source>
</evidence>
<evidence type="ECO:0000313" key="3">
    <source>
        <dbReference type="Proteomes" id="UP000198406"/>
    </source>
</evidence>
<dbReference type="InParanoid" id="A0A1Z5K8N7"/>
<dbReference type="AlphaFoldDB" id="A0A1Z5K8N7"/>
<gene>
    <name evidence="2" type="ORF">FisN_14Hu219</name>
</gene>
<comment type="caution">
    <text evidence="2">The sequence shown here is derived from an EMBL/GenBank/DDBJ whole genome shotgun (WGS) entry which is preliminary data.</text>
</comment>
<dbReference type="Proteomes" id="UP000198406">
    <property type="component" value="Unassembled WGS sequence"/>
</dbReference>
<feature type="region of interest" description="Disordered" evidence="1">
    <location>
        <begin position="459"/>
        <end position="489"/>
    </location>
</feature>
<organism evidence="2 3">
    <name type="scientific">Fistulifera solaris</name>
    <name type="common">Oleaginous diatom</name>
    <dbReference type="NCBI Taxonomy" id="1519565"/>
    <lineage>
        <taxon>Eukaryota</taxon>
        <taxon>Sar</taxon>
        <taxon>Stramenopiles</taxon>
        <taxon>Ochrophyta</taxon>
        <taxon>Bacillariophyta</taxon>
        <taxon>Bacillariophyceae</taxon>
        <taxon>Bacillariophycidae</taxon>
        <taxon>Naviculales</taxon>
        <taxon>Naviculaceae</taxon>
        <taxon>Fistulifera</taxon>
    </lineage>
</organism>
<accession>A0A1Z5K8N7</accession>
<reference evidence="2 3" key="1">
    <citation type="journal article" date="2015" name="Plant Cell">
        <title>Oil accumulation by the oleaginous diatom Fistulifera solaris as revealed by the genome and transcriptome.</title>
        <authorList>
            <person name="Tanaka T."/>
            <person name="Maeda Y."/>
            <person name="Veluchamy A."/>
            <person name="Tanaka M."/>
            <person name="Abida H."/>
            <person name="Marechal E."/>
            <person name="Bowler C."/>
            <person name="Muto M."/>
            <person name="Sunaga Y."/>
            <person name="Tanaka M."/>
            <person name="Yoshino T."/>
            <person name="Taniguchi T."/>
            <person name="Fukuda Y."/>
            <person name="Nemoto M."/>
            <person name="Matsumoto M."/>
            <person name="Wong P.S."/>
            <person name="Aburatani S."/>
            <person name="Fujibuchi W."/>
        </authorList>
    </citation>
    <scope>NUCLEOTIDE SEQUENCE [LARGE SCALE GENOMIC DNA]</scope>
    <source>
        <strain evidence="2 3">JPCC DA0580</strain>
    </source>
</reference>
<feature type="compositionally biased region" description="Basic and acidic residues" evidence="1">
    <location>
        <begin position="480"/>
        <end position="489"/>
    </location>
</feature>
<protein>
    <submittedName>
        <fullName evidence="2">Uncharacterized protein</fullName>
    </submittedName>
</protein>
<proteinExistence type="predicted"/>
<evidence type="ECO:0000256" key="1">
    <source>
        <dbReference type="SAM" id="MobiDB-lite"/>
    </source>
</evidence>
<sequence length="489" mass="56478">MSYDVPASLEPILDTELDPVLQKELFALFEESCNVVYNEAEVEDVGVDYGEVFAVPWIQHIKEAVSAHPILTRTIFTNDKRDMRSLLYVVCEKFSYAGPDITRFLIEANPHALVWERHEYSKKMKLAPIHLIANHARSCDLLLPWILECYPWVFEHNVCQKKKPHFDMIRWYANQQISNVTIRKFYELNPQGLREKDSTKFMGGYPLVISLSGSEMPDADTFIWMAEQYPKAVHHRTEHGYTLLHEVCSALAERDENLEFSRRFGIELDDFGFPNRCTPNVAKICRYLISEHSDLVRQQICGHGYLPIHMLANRCNRPLVQEVLILLLKAYPGCINIKAGKFRPELSTVPFIQQVYPLILDELDVDEEFAMLPQIAENITEVATRTTLLNPVTISSLLDSVSEVFRLWARSRISDALVPRKQSINDRIADTCRLFEGEDRYEDRYDEFRGDEYRAYRSVATLNNDKRGENESSESEEDDASSHESVTRG</sequence>
<name>A0A1Z5K8N7_FISSO</name>
<keyword evidence="3" id="KW-1185">Reference proteome</keyword>